<dbReference type="HAMAP" id="MF_00295">
    <property type="entry name" value="MetA_acyltransf"/>
    <property type="match status" value="1"/>
</dbReference>
<dbReference type="NCBIfam" id="TIGR01001">
    <property type="entry name" value="metA"/>
    <property type="match status" value="1"/>
</dbReference>
<dbReference type="GO" id="GO:0005737">
    <property type="term" value="C:cytoplasm"/>
    <property type="evidence" value="ECO:0007669"/>
    <property type="project" value="UniProtKB-SubCell"/>
</dbReference>
<dbReference type="EC" id="2.3.1.31" evidence="5"/>
<dbReference type="InterPro" id="IPR005697">
    <property type="entry name" value="HST_MetA"/>
</dbReference>
<dbReference type="EMBL" id="JAUPEV010000001">
    <property type="protein sequence ID" value="MDO7252375.1"/>
    <property type="molecule type" value="Genomic_DNA"/>
</dbReference>
<organism evidence="8 9">
    <name type="scientific">Helicobacter cappadocius</name>
    <dbReference type="NCBI Taxonomy" id="3063998"/>
    <lineage>
        <taxon>Bacteria</taxon>
        <taxon>Pseudomonadati</taxon>
        <taxon>Campylobacterota</taxon>
        <taxon>Epsilonproteobacteria</taxon>
        <taxon>Campylobacterales</taxon>
        <taxon>Helicobacteraceae</taxon>
        <taxon>Helicobacter</taxon>
    </lineage>
</organism>
<keyword evidence="3 5" id="KW-0808">Transferase</keyword>
<dbReference type="AlphaFoldDB" id="A0AA90PQF2"/>
<keyword evidence="2 5" id="KW-0028">Amino-acid biosynthesis</keyword>
<feature type="active site" description="Proton acceptor" evidence="5">
    <location>
        <position position="233"/>
    </location>
</feature>
<dbReference type="RefSeq" id="WP_305516218.1">
    <property type="nucleotide sequence ID" value="NZ_JAUPEV010000001.1"/>
</dbReference>
<reference evidence="7 9" key="3">
    <citation type="journal article" date="2024" name="Syst. Appl. Microbiol.">
        <title>Helicobacter cappadocius sp. nov., from lizards: The first psychrotrophic Helicobacter species.</title>
        <authorList>
            <person name="Aydin F."/>
            <person name="Tarhane S."/>
            <person name="Karakaya E."/>
            <person name="Abay S."/>
            <person name="Kayman T."/>
            <person name="Guran O."/>
            <person name="Bozkurt E."/>
            <person name="Uzum N."/>
            <person name="Avci A."/>
            <person name="Olgun K."/>
            <person name="Jablonski D."/>
            <person name="Guran C."/>
            <person name="Burcin Saticioglu I."/>
        </authorList>
    </citation>
    <scope>NUCLEOTIDE SEQUENCE [LARGE SCALE GENOMIC DNA]</scope>
    <source>
        <strain evidence="7">Faydin-H75</strain>
        <strain evidence="9">faydin-H76</strain>
    </source>
</reference>
<dbReference type="Gene3D" id="3.40.50.880">
    <property type="match status" value="1"/>
</dbReference>
<evidence type="ECO:0000256" key="3">
    <source>
        <dbReference type="ARBA" id="ARBA00022679"/>
    </source>
</evidence>
<evidence type="ECO:0000313" key="9">
    <source>
        <dbReference type="Proteomes" id="UP001177258"/>
    </source>
</evidence>
<dbReference type="PANTHER" id="PTHR20919:SF0">
    <property type="entry name" value="HOMOSERINE O-SUCCINYLTRANSFERASE"/>
    <property type="match status" value="1"/>
</dbReference>
<dbReference type="GO" id="GO:0019281">
    <property type="term" value="P:L-methionine biosynthetic process from homoserine via O-succinyl-L-homoserine and cystathionine"/>
    <property type="evidence" value="ECO:0007669"/>
    <property type="project" value="InterPro"/>
</dbReference>
<gene>
    <name evidence="8" type="primary">metA</name>
    <name evidence="5" type="synonym">metAA</name>
    <name evidence="7" type="ORF">Q5I04_00375</name>
    <name evidence="8" type="ORF">Q5I06_00375</name>
</gene>
<evidence type="ECO:0000256" key="5">
    <source>
        <dbReference type="HAMAP-Rule" id="MF_00295"/>
    </source>
</evidence>
<dbReference type="GO" id="GO:0004414">
    <property type="term" value="F:homoserine O-acetyltransferase activity"/>
    <property type="evidence" value="ECO:0007669"/>
    <property type="project" value="UniProtKB-EC"/>
</dbReference>
<comment type="subcellular location">
    <subcellularLocation>
        <location evidence="5">Cytoplasm</location>
    </subcellularLocation>
</comment>
<protein>
    <recommendedName>
        <fullName evidence="5">Homoserine O-acetyltransferase</fullName>
        <shortName evidence="5">HAT</shortName>
        <ecNumber evidence="5">2.3.1.31</ecNumber>
    </recommendedName>
    <alternativeName>
        <fullName evidence="5">Homoserine transacetylase</fullName>
        <shortName evidence="5">HTA</shortName>
    </alternativeName>
</protein>
<comment type="pathway">
    <text evidence="5">Amino-acid biosynthesis; L-methionine biosynthesis via de novo pathway; O-acetyl-L-homoserine from L-homoserine: step 1/1.</text>
</comment>
<feature type="site" description="Important for acyl-CoA specificity" evidence="5">
    <location>
        <position position="109"/>
    </location>
</feature>
<dbReference type="PIRSF" id="PIRSF000450">
    <property type="entry name" value="H_ser_succinyltr"/>
    <property type="match status" value="1"/>
</dbReference>
<evidence type="ECO:0000256" key="6">
    <source>
        <dbReference type="PIRSR" id="PIRSR000450-1"/>
    </source>
</evidence>
<dbReference type="Proteomes" id="UP001240777">
    <property type="component" value="Unassembled WGS sequence"/>
</dbReference>
<dbReference type="InterPro" id="IPR033752">
    <property type="entry name" value="MetA_family"/>
</dbReference>
<feature type="active site" description="Acyl-thioester intermediate" evidence="5 6">
    <location>
        <position position="140"/>
    </location>
</feature>
<reference evidence="8 10" key="1">
    <citation type="submission" date="2023-07" db="EMBL/GenBank/DDBJ databases">
        <title>Unpublished Manusciprt.</title>
        <authorList>
            <person name="Aydin F."/>
            <person name="Tarhane S."/>
            <person name="Saticioglu I.B."/>
            <person name="Karakaya E."/>
            <person name="Abay S."/>
            <person name="Guran O."/>
            <person name="Bozkurt E."/>
            <person name="Uzum N."/>
            <person name="Olgun K."/>
            <person name="Jablonski D."/>
        </authorList>
    </citation>
    <scope>NUCLEOTIDE SEQUENCE</scope>
    <source>
        <strain evidence="10">faydin-H75</strain>
        <strain evidence="8">Faydin-H76</strain>
    </source>
</reference>
<dbReference type="InterPro" id="IPR029062">
    <property type="entry name" value="Class_I_gatase-like"/>
</dbReference>
<dbReference type="SUPFAM" id="SSF52317">
    <property type="entry name" value="Class I glutamine amidotransferase-like"/>
    <property type="match status" value="1"/>
</dbReference>
<keyword evidence="1 5" id="KW-0963">Cytoplasm</keyword>
<comment type="caution">
    <text evidence="8">The sequence shown here is derived from an EMBL/GenBank/DDBJ whole genome shotgun (WGS) entry which is preliminary data.</text>
</comment>
<sequence>MPVIIPKDIPAFKILDDENVFVMSSNRAMSQDIRPIEIAIFNLMPTKIKTESQLIRLLANSPLQVNITLFATSSYEGKNTPKSHLDKFYKKFDKHKKFDGFIVTGAPVELMEYEEVAYWEEMKEVFDFIDANTNSAIYICWGALAGLYYYYGIPKKNLNQKVFGIFPNKKIRPLDPLFMGCDDLIYMPHSRHSEVNQTKLKNCPELLVLCESQEAGVGIIKSNDNKKIFIIGHLEYDKNTLEEEYQRDRNADIQIAEPKNYFKQYNEVIMNWRSGASLIFSNWLNYYVYQITPYDLNG</sequence>
<feature type="site" description="Important for substrate specificity" evidence="5">
    <location>
        <position position="190"/>
    </location>
</feature>
<comment type="function">
    <text evidence="5">Transfers an acetyl group from acetyl-CoA to L-homoserine, forming acetyl-L-homoserine.</text>
</comment>
<evidence type="ECO:0000313" key="10">
    <source>
        <dbReference type="Proteomes" id="UP001240777"/>
    </source>
</evidence>
<comment type="caution">
    <text evidence="5">Lacks conserved residue(s) required for the propagation of feature annotation.</text>
</comment>
<evidence type="ECO:0000256" key="2">
    <source>
        <dbReference type="ARBA" id="ARBA00022605"/>
    </source>
</evidence>
<feature type="active site" evidence="5">
    <location>
        <position position="235"/>
    </location>
</feature>
<proteinExistence type="inferred from homology"/>
<accession>A0AA90PQF2</accession>
<evidence type="ECO:0000313" key="7">
    <source>
        <dbReference type="EMBL" id="MDO7252375.1"/>
    </source>
</evidence>
<comment type="similarity">
    <text evidence="5">Belongs to the MetA family.</text>
</comment>
<keyword evidence="5" id="KW-0486">Methionine biosynthesis</keyword>
<feature type="binding site" evidence="5">
    <location>
        <position position="190"/>
    </location>
    <ligand>
        <name>substrate</name>
    </ligand>
</feature>
<reference evidence="7" key="2">
    <citation type="submission" date="2023-07" db="EMBL/GenBank/DDBJ databases">
        <authorList>
            <person name="Aydin F."/>
            <person name="Tarhane S."/>
            <person name="Saticioglu I.B."/>
            <person name="Karakaya E."/>
            <person name="Abay S."/>
            <person name="Guran O."/>
            <person name="Bozkurt E."/>
            <person name="Uzum N."/>
            <person name="Olgun K."/>
            <person name="Jablonski D."/>
        </authorList>
    </citation>
    <scope>NUCLEOTIDE SEQUENCE</scope>
    <source>
        <strain evidence="7">Faydin-H75</strain>
    </source>
</reference>
<keyword evidence="4 5" id="KW-0012">Acyltransferase</keyword>
<dbReference type="GO" id="GO:0008899">
    <property type="term" value="F:homoserine O-succinyltransferase activity"/>
    <property type="evidence" value="ECO:0007669"/>
    <property type="project" value="UniProtKB-UniRule"/>
</dbReference>
<dbReference type="Proteomes" id="UP001177258">
    <property type="component" value="Unassembled WGS sequence"/>
</dbReference>
<feature type="binding site" evidence="5">
    <location>
        <position position="247"/>
    </location>
    <ligand>
        <name>substrate</name>
    </ligand>
</feature>
<dbReference type="EMBL" id="JAUYZK010000001">
    <property type="protein sequence ID" value="MDP2538242.1"/>
    <property type="molecule type" value="Genomic_DNA"/>
</dbReference>
<feature type="binding site" evidence="5">
    <location>
        <position position="161"/>
    </location>
    <ligand>
        <name>substrate</name>
    </ligand>
</feature>
<evidence type="ECO:0000256" key="1">
    <source>
        <dbReference type="ARBA" id="ARBA00022490"/>
    </source>
</evidence>
<evidence type="ECO:0000256" key="4">
    <source>
        <dbReference type="ARBA" id="ARBA00023315"/>
    </source>
</evidence>
<comment type="catalytic activity">
    <reaction evidence="5">
        <text>L-homoserine + acetyl-CoA = O-acetyl-L-homoserine + CoA</text>
        <dbReference type="Rhea" id="RHEA:13701"/>
        <dbReference type="ChEBI" id="CHEBI:57287"/>
        <dbReference type="ChEBI" id="CHEBI:57288"/>
        <dbReference type="ChEBI" id="CHEBI:57476"/>
        <dbReference type="ChEBI" id="CHEBI:57716"/>
        <dbReference type="EC" id="2.3.1.31"/>
    </reaction>
</comment>
<dbReference type="Pfam" id="PF04204">
    <property type="entry name" value="HTS"/>
    <property type="match status" value="1"/>
</dbReference>
<dbReference type="PANTHER" id="PTHR20919">
    <property type="entry name" value="HOMOSERINE O-SUCCINYLTRANSFERASE"/>
    <property type="match status" value="1"/>
</dbReference>
<evidence type="ECO:0000313" key="8">
    <source>
        <dbReference type="EMBL" id="MDP2538242.1"/>
    </source>
</evidence>
<keyword evidence="10" id="KW-1185">Reference proteome</keyword>
<name>A0AA90PQF2_9HELI</name>